<dbReference type="Proteomes" id="UP000006514">
    <property type="component" value="Unassembled WGS sequence"/>
</dbReference>
<organism evidence="3 4">
    <name type="scientific">Auricularia subglabra (strain TFB-10046 / SS5)</name>
    <name type="common">White-rot fungus</name>
    <name type="synonym">Auricularia delicata (strain TFB10046)</name>
    <dbReference type="NCBI Taxonomy" id="717982"/>
    <lineage>
        <taxon>Eukaryota</taxon>
        <taxon>Fungi</taxon>
        <taxon>Dikarya</taxon>
        <taxon>Basidiomycota</taxon>
        <taxon>Agaricomycotina</taxon>
        <taxon>Agaricomycetes</taxon>
        <taxon>Auriculariales</taxon>
        <taxon>Auriculariaceae</taxon>
        <taxon>Auricularia</taxon>
    </lineage>
</organism>
<protein>
    <submittedName>
        <fullName evidence="3">Uncharacterized protein</fullName>
    </submittedName>
</protein>
<feature type="transmembrane region" description="Helical" evidence="2">
    <location>
        <begin position="67"/>
        <end position="92"/>
    </location>
</feature>
<name>J0WYP6_AURST</name>
<evidence type="ECO:0000256" key="2">
    <source>
        <dbReference type="SAM" id="Phobius"/>
    </source>
</evidence>
<keyword evidence="2" id="KW-0812">Transmembrane</keyword>
<accession>J0WYP6</accession>
<feature type="compositionally biased region" description="Pro residues" evidence="1">
    <location>
        <begin position="382"/>
        <end position="415"/>
    </location>
</feature>
<dbReference type="OMA" id="YASTIHT"/>
<evidence type="ECO:0000313" key="4">
    <source>
        <dbReference type="Proteomes" id="UP000006514"/>
    </source>
</evidence>
<dbReference type="InParanoid" id="J0WYP6"/>
<feature type="region of interest" description="Disordered" evidence="1">
    <location>
        <begin position="308"/>
        <end position="438"/>
    </location>
</feature>
<feature type="compositionally biased region" description="Low complexity" evidence="1">
    <location>
        <begin position="308"/>
        <end position="333"/>
    </location>
</feature>
<feature type="compositionally biased region" description="Polar residues" evidence="1">
    <location>
        <begin position="423"/>
        <end position="438"/>
    </location>
</feature>
<keyword evidence="2" id="KW-1133">Transmembrane helix</keyword>
<dbReference type="AlphaFoldDB" id="J0WYP6"/>
<feature type="region of interest" description="Disordered" evidence="1">
    <location>
        <begin position="157"/>
        <end position="183"/>
    </location>
</feature>
<evidence type="ECO:0000256" key="1">
    <source>
        <dbReference type="SAM" id="MobiDB-lite"/>
    </source>
</evidence>
<keyword evidence="2" id="KW-0472">Membrane</keyword>
<evidence type="ECO:0000313" key="3">
    <source>
        <dbReference type="EMBL" id="EJD41362.1"/>
    </source>
</evidence>
<proteinExistence type="predicted"/>
<sequence>MSASSSQSSLSSAHIAASLRPGSGVSVEEATVRDADGLYARQDAEGMSSESLPIPGPTHASGPRRNVSFIVIPAVLVPIIVLAVAVIVYLIMRRRRIERHRREVKELTTRPFSRLMSFGNPAAAAAAGSAPPPPPSVLDIRRSLYASTIHTVPLGAESIAPSSPASARTSFMEPPTPSRRSDVVSTLAPGTVRGSVDSRFWPSPLEPVPPVPDIPKHLNVQLRYAIRGVESEAPESPRNSLAGTTLRGSVDSRRWSAWSAAKHPVPELPPPVPELPPLPAQEHAVPTLDELPVHPSLHGLPRLVVDAPARTPSTSSTSSRPAPAPGPTALAPMPSSPPAPPRRKRKTLLMERRERRLKLAIADAQFTGAAPLRERDEARPSPALPSPPLPSPPLPSPLPPRTPPSATGPPVPAPARRPLGPRTLSQQSSISSPRTAAP</sequence>
<dbReference type="OrthoDB" id="3328986at2759"/>
<dbReference type="KEGG" id="adl:AURDEDRAFT_169519"/>
<keyword evidence="4" id="KW-1185">Reference proteome</keyword>
<reference evidence="4" key="1">
    <citation type="journal article" date="2012" name="Science">
        <title>The Paleozoic origin of enzymatic lignin decomposition reconstructed from 31 fungal genomes.</title>
        <authorList>
            <person name="Floudas D."/>
            <person name="Binder M."/>
            <person name="Riley R."/>
            <person name="Barry K."/>
            <person name="Blanchette R.A."/>
            <person name="Henrissat B."/>
            <person name="Martinez A.T."/>
            <person name="Otillar R."/>
            <person name="Spatafora J.W."/>
            <person name="Yadav J.S."/>
            <person name="Aerts A."/>
            <person name="Benoit I."/>
            <person name="Boyd A."/>
            <person name="Carlson A."/>
            <person name="Copeland A."/>
            <person name="Coutinho P.M."/>
            <person name="de Vries R.P."/>
            <person name="Ferreira P."/>
            <person name="Findley K."/>
            <person name="Foster B."/>
            <person name="Gaskell J."/>
            <person name="Glotzer D."/>
            <person name="Gorecki P."/>
            <person name="Heitman J."/>
            <person name="Hesse C."/>
            <person name="Hori C."/>
            <person name="Igarashi K."/>
            <person name="Jurgens J.A."/>
            <person name="Kallen N."/>
            <person name="Kersten P."/>
            <person name="Kohler A."/>
            <person name="Kuees U."/>
            <person name="Kumar T.K.A."/>
            <person name="Kuo A."/>
            <person name="LaButti K."/>
            <person name="Larrondo L.F."/>
            <person name="Lindquist E."/>
            <person name="Ling A."/>
            <person name="Lombard V."/>
            <person name="Lucas S."/>
            <person name="Lundell T."/>
            <person name="Martin R."/>
            <person name="McLaughlin D.J."/>
            <person name="Morgenstern I."/>
            <person name="Morin E."/>
            <person name="Murat C."/>
            <person name="Nagy L.G."/>
            <person name="Nolan M."/>
            <person name="Ohm R.A."/>
            <person name="Patyshakuliyeva A."/>
            <person name="Rokas A."/>
            <person name="Ruiz-Duenas F.J."/>
            <person name="Sabat G."/>
            <person name="Salamov A."/>
            <person name="Samejima M."/>
            <person name="Schmutz J."/>
            <person name="Slot J.C."/>
            <person name="St John F."/>
            <person name="Stenlid J."/>
            <person name="Sun H."/>
            <person name="Sun S."/>
            <person name="Syed K."/>
            <person name="Tsang A."/>
            <person name="Wiebenga A."/>
            <person name="Young D."/>
            <person name="Pisabarro A."/>
            <person name="Eastwood D.C."/>
            <person name="Martin F."/>
            <person name="Cullen D."/>
            <person name="Grigoriev I.V."/>
            <person name="Hibbett D.S."/>
        </authorList>
    </citation>
    <scope>NUCLEOTIDE SEQUENCE [LARGE SCALE GENOMIC DNA]</scope>
    <source>
        <strain evidence="4">TFB10046</strain>
    </source>
</reference>
<dbReference type="EMBL" id="JH687793">
    <property type="protein sequence ID" value="EJD41362.1"/>
    <property type="molecule type" value="Genomic_DNA"/>
</dbReference>
<feature type="compositionally biased region" description="Low complexity" evidence="1">
    <location>
        <begin position="157"/>
        <end position="167"/>
    </location>
</feature>
<gene>
    <name evidence="3" type="ORF">AURDEDRAFT_169519</name>
</gene>